<dbReference type="InterPro" id="IPR029058">
    <property type="entry name" value="AB_hydrolase_fold"/>
</dbReference>
<proteinExistence type="predicted"/>
<dbReference type="Proteomes" id="UP000799779">
    <property type="component" value="Unassembled WGS sequence"/>
</dbReference>
<accession>A0A6A5VXB5</accession>
<dbReference type="PANTHER" id="PTHR48070:SF7">
    <property type="entry name" value="SERINE HYDROLASE FSH DOMAIN-CONTAINING PROTEIN-RELATED"/>
    <property type="match status" value="1"/>
</dbReference>
<evidence type="ECO:0000259" key="2">
    <source>
        <dbReference type="Pfam" id="PF03959"/>
    </source>
</evidence>
<evidence type="ECO:0000313" key="4">
    <source>
        <dbReference type="Proteomes" id="UP000799779"/>
    </source>
</evidence>
<sequence length="206" mass="22911">MKFLCLHEMGTNSKIMAAQTAAIRHELGSEHEYIYVDGALECEPAPGAELMSSDYSGFLHYFNHDSLESCKQAMDDLDKFIKEVGPFDAVMAFSEGAALAATLMVESKTPKFKWAVFFCGGIPYDLPRRCLMSKDKNANVIRIPTAHIRVQGDPIWPGFGRILSDICDPHTREDFIHDGGHAIPGPRHPARVKAAVKCIKRTMMKV</sequence>
<dbReference type="AlphaFoldDB" id="A0A6A5VXB5"/>
<feature type="domain" description="Serine hydrolase" evidence="2">
    <location>
        <begin position="2"/>
        <end position="184"/>
    </location>
</feature>
<dbReference type="GO" id="GO:0005634">
    <property type="term" value="C:nucleus"/>
    <property type="evidence" value="ECO:0007669"/>
    <property type="project" value="TreeGrafter"/>
</dbReference>
<keyword evidence="4" id="KW-1185">Reference proteome</keyword>
<gene>
    <name evidence="3" type="ORF">P154DRAFT_447694</name>
</gene>
<dbReference type="OrthoDB" id="2094269at2759"/>
<organism evidence="3 4">
    <name type="scientific">Amniculicola lignicola CBS 123094</name>
    <dbReference type="NCBI Taxonomy" id="1392246"/>
    <lineage>
        <taxon>Eukaryota</taxon>
        <taxon>Fungi</taxon>
        <taxon>Dikarya</taxon>
        <taxon>Ascomycota</taxon>
        <taxon>Pezizomycotina</taxon>
        <taxon>Dothideomycetes</taxon>
        <taxon>Pleosporomycetidae</taxon>
        <taxon>Pleosporales</taxon>
        <taxon>Amniculicolaceae</taxon>
        <taxon>Amniculicola</taxon>
    </lineage>
</organism>
<dbReference type="Pfam" id="PF03959">
    <property type="entry name" value="FSH1"/>
    <property type="match status" value="1"/>
</dbReference>
<dbReference type="InterPro" id="IPR005645">
    <property type="entry name" value="FSH-like_dom"/>
</dbReference>
<dbReference type="InterPro" id="IPR050593">
    <property type="entry name" value="LovG"/>
</dbReference>
<dbReference type="GO" id="GO:0016787">
    <property type="term" value="F:hydrolase activity"/>
    <property type="evidence" value="ECO:0007669"/>
    <property type="project" value="UniProtKB-KW"/>
</dbReference>
<dbReference type="PANTHER" id="PTHR48070">
    <property type="entry name" value="ESTERASE OVCA2"/>
    <property type="match status" value="1"/>
</dbReference>
<reference evidence="3" key="1">
    <citation type="journal article" date="2020" name="Stud. Mycol.">
        <title>101 Dothideomycetes genomes: a test case for predicting lifestyles and emergence of pathogens.</title>
        <authorList>
            <person name="Haridas S."/>
            <person name="Albert R."/>
            <person name="Binder M."/>
            <person name="Bloem J."/>
            <person name="Labutti K."/>
            <person name="Salamov A."/>
            <person name="Andreopoulos B."/>
            <person name="Baker S."/>
            <person name="Barry K."/>
            <person name="Bills G."/>
            <person name="Bluhm B."/>
            <person name="Cannon C."/>
            <person name="Castanera R."/>
            <person name="Culley D."/>
            <person name="Daum C."/>
            <person name="Ezra D."/>
            <person name="Gonzalez J."/>
            <person name="Henrissat B."/>
            <person name="Kuo A."/>
            <person name="Liang C."/>
            <person name="Lipzen A."/>
            <person name="Lutzoni F."/>
            <person name="Magnuson J."/>
            <person name="Mondo S."/>
            <person name="Nolan M."/>
            <person name="Ohm R."/>
            <person name="Pangilinan J."/>
            <person name="Park H.-J."/>
            <person name="Ramirez L."/>
            <person name="Alfaro M."/>
            <person name="Sun H."/>
            <person name="Tritt A."/>
            <person name="Yoshinaga Y."/>
            <person name="Zwiers L.-H."/>
            <person name="Turgeon B."/>
            <person name="Goodwin S."/>
            <person name="Spatafora J."/>
            <person name="Crous P."/>
            <person name="Grigoriev I."/>
        </authorList>
    </citation>
    <scope>NUCLEOTIDE SEQUENCE</scope>
    <source>
        <strain evidence="3">CBS 123094</strain>
    </source>
</reference>
<evidence type="ECO:0000313" key="3">
    <source>
        <dbReference type="EMBL" id="KAF1994392.1"/>
    </source>
</evidence>
<dbReference type="EMBL" id="ML977662">
    <property type="protein sequence ID" value="KAF1994392.1"/>
    <property type="molecule type" value="Genomic_DNA"/>
</dbReference>
<keyword evidence="1" id="KW-0378">Hydrolase</keyword>
<dbReference type="GO" id="GO:0019748">
    <property type="term" value="P:secondary metabolic process"/>
    <property type="evidence" value="ECO:0007669"/>
    <property type="project" value="TreeGrafter"/>
</dbReference>
<evidence type="ECO:0000256" key="1">
    <source>
        <dbReference type="ARBA" id="ARBA00022801"/>
    </source>
</evidence>
<dbReference type="SUPFAM" id="SSF53474">
    <property type="entry name" value="alpha/beta-Hydrolases"/>
    <property type="match status" value="1"/>
</dbReference>
<dbReference type="GO" id="GO:0005737">
    <property type="term" value="C:cytoplasm"/>
    <property type="evidence" value="ECO:0007669"/>
    <property type="project" value="TreeGrafter"/>
</dbReference>
<protein>
    <recommendedName>
        <fullName evidence="2">Serine hydrolase domain-containing protein</fullName>
    </recommendedName>
</protein>
<dbReference type="Gene3D" id="3.40.50.1820">
    <property type="entry name" value="alpha/beta hydrolase"/>
    <property type="match status" value="1"/>
</dbReference>
<name>A0A6A5VXB5_9PLEO</name>